<gene>
    <name evidence="2" type="ORF">MMYC01_202929</name>
</gene>
<reference evidence="2 3" key="1">
    <citation type="journal article" date="2016" name="Genome Announc.">
        <title>Genome Sequence of Madurella mycetomatis mm55, Isolated from a Human Mycetoma Case in Sudan.</title>
        <authorList>
            <person name="Smit S."/>
            <person name="Derks M.F."/>
            <person name="Bervoets S."/>
            <person name="Fahal A."/>
            <person name="van Leeuwen W."/>
            <person name="van Belkum A."/>
            <person name="van de Sande W.W."/>
        </authorList>
    </citation>
    <scope>NUCLEOTIDE SEQUENCE [LARGE SCALE GENOMIC DNA]</scope>
    <source>
        <strain evidence="3">mm55</strain>
    </source>
</reference>
<dbReference type="Gene3D" id="3.40.50.150">
    <property type="entry name" value="Vaccinia Virus protein VP39"/>
    <property type="match status" value="1"/>
</dbReference>
<comment type="similarity">
    <text evidence="1">Belongs to the methyltransferase superfamily. LaeA methyltransferase family.</text>
</comment>
<dbReference type="GO" id="GO:0032259">
    <property type="term" value="P:methylation"/>
    <property type="evidence" value="ECO:0007669"/>
    <property type="project" value="UniProtKB-KW"/>
</dbReference>
<dbReference type="EMBL" id="LCTW02000050">
    <property type="protein sequence ID" value="KXX80785.1"/>
    <property type="molecule type" value="Genomic_DNA"/>
</dbReference>
<dbReference type="Pfam" id="PF13489">
    <property type="entry name" value="Methyltransf_23"/>
    <property type="match status" value="1"/>
</dbReference>
<accession>A0A175WB05</accession>
<dbReference type="AlphaFoldDB" id="A0A175WB05"/>
<dbReference type="Proteomes" id="UP000078237">
    <property type="component" value="Unassembled WGS sequence"/>
</dbReference>
<dbReference type="SUPFAM" id="SSF53335">
    <property type="entry name" value="S-adenosyl-L-methionine-dependent methyltransferases"/>
    <property type="match status" value="1"/>
</dbReference>
<evidence type="ECO:0000313" key="2">
    <source>
        <dbReference type="EMBL" id="KXX80785.1"/>
    </source>
</evidence>
<dbReference type="GO" id="GO:0008168">
    <property type="term" value="F:methyltransferase activity"/>
    <property type="evidence" value="ECO:0007669"/>
    <property type="project" value="UniProtKB-KW"/>
</dbReference>
<organism evidence="2 3">
    <name type="scientific">Madurella mycetomatis</name>
    <dbReference type="NCBI Taxonomy" id="100816"/>
    <lineage>
        <taxon>Eukaryota</taxon>
        <taxon>Fungi</taxon>
        <taxon>Dikarya</taxon>
        <taxon>Ascomycota</taxon>
        <taxon>Pezizomycotina</taxon>
        <taxon>Sordariomycetes</taxon>
        <taxon>Sordariomycetidae</taxon>
        <taxon>Sordariales</taxon>
        <taxon>Sordariales incertae sedis</taxon>
        <taxon>Madurella</taxon>
    </lineage>
</organism>
<dbReference type="PANTHER" id="PTHR43591">
    <property type="entry name" value="METHYLTRANSFERASE"/>
    <property type="match status" value="1"/>
</dbReference>
<comment type="caution">
    <text evidence="2">The sequence shown here is derived from an EMBL/GenBank/DDBJ whole genome shotgun (WGS) entry which is preliminary data.</text>
</comment>
<evidence type="ECO:0000256" key="1">
    <source>
        <dbReference type="ARBA" id="ARBA00038158"/>
    </source>
</evidence>
<dbReference type="STRING" id="100816.A0A175WB05"/>
<dbReference type="InterPro" id="IPR029063">
    <property type="entry name" value="SAM-dependent_MTases_sf"/>
</dbReference>
<dbReference type="CDD" id="cd02440">
    <property type="entry name" value="AdoMet_MTases"/>
    <property type="match status" value="1"/>
</dbReference>
<keyword evidence="3" id="KW-1185">Reference proteome</keyword>
<proteinExistence type="inferred from homology"/>
<sequence>MAGTTESEQPLEADVWSDDDVDSGIASLASSSDSITSSILRSREENGRTYHAFKDGRYVLPNDESENERLDLQHTLCLLTFDGRLFTCPAGRDQPIRRVLDAGTGTGIWAMDFADEYPNAQVIGVDLSAIQPPFVPPNISFYVDDLEDPWTFSTKFDFIYGRMLIGSLRDWPLFIKQSYDNLNSGGWLELADVLLELQSDDNSVPADSPARKWGDLMLQAADKFGAPLDSCKKYKQQLADAGFVDIVETIYKWPTSGWPKDKKYKEMGLWTYEDLGQGASGLSLRLFTRALGWTKEEVEVFLVDPKKSGKPSLANLNHDIILLVIDHVHDTYPESLNKLTLVCSDLYFTARHVQYRRIQINMVRYKEADRLGPIVRNGLAPAIRSSHVKARVDHNDSTRFIYSGKRDGQELGLANWEQLENALPAMTGLRDLHLGPHYHFSSCA</sequence>
<evidence type="ECO:0000313" key="3">
    <source>
        <dbReference type="Proteomes" id="UP000078237"/>
    </source>
</evidence>
<protein>
    <submittedName>
        <fullName evidence="2">Phosphoethanolamine N-methyltransferase</fullName>
    </submittedName>
</protein>
<dbReference type="OrthoDB" id="2013972at2759"/>
<dbReference type="VEuPathDB" id="FungiDB:MMYC01_202929"/>
<dbReference type="PANTHER" id="PTHR43591:SF31">
    <property type="entry name" value="LAEA-LIKE, PUTATIVE (AFU_ORTHOLOGUE AFUA_8G01930)-RELATED"/>
    <property type="match status" value="1"/>
</dbReference>
<name>A0A175WB05_9PEZI</name>